<proteinExistence type="predicted"/>
<name>A0A370HF59_9NOCA</name>
<protein>
    <submittedName>
        <fullName evidence="3">Uncharacterized protein DUF4189</fullName>
    </submittedName>
</protein>
<feature type="signal peptide" evidence="1">
    <location>
        <begin position="1"/>
        <end position="21"/>
    </location>
</feature>
<dbReference type="EMBL" id="QQAZ01000001">
    <property type="protein sequence ID" value="RDI55682.1"/>
    <property type="molecule type" value="Genomic_DNA"/>
</dbReference>
<feature type="chain" id="PRO_5038377802" evidence="1">
    <location>
        <begin position="22"/>
        <end position="143"/>
    </location>
</feature>
<dbReference type="Proteomes" id="UP000255355">
    <property type="component" value="Unassembled WGS sequence"/>
</dbReference>
<keyword evidence="4" id="KW-1185">Reference proteome</keyword>
<organism evidence="3 4">
    <name type="scientific">Nocardia mexicana</name>
    <dbReference type="NCBI Taxonomy" id="279262"/>
    <lineage>
        <taxon>Bacteria</taxon>
        <taxon>Bacillati</taxon>
        <taxon>Actinomycetota</taxon>
        <taxon>Actinomycetes</taxon>
        <taxon>Mycobacteriales</taxon>
        <taxon>Nocardiaceae</taxon>
        <taxon>Nocardia</taxon>
    </lineage>
</organism>
<dbReference type="InterPro" id="IPR025240">
    <property type="entry name" value="DUF4189"/>
</dbReference>
<reference evidence="3 4" key="1">
    <citation type="submission" date="2018-07" db="EMBL/GenBank/DDBJ databases">
        <title>Genomic Encyclopedia of Type Strains, Phase IV (KMG-IV): sequencing the most valuable type-strain genomes for metagenomic binning, comparative biology and taxonomic classification.</title>
        <authorList>
            <person name="Goeker M."/>
        </authorList>
    </citation>
    <scope>NUCLEOTIDE SEQUENCE [LARGE SCALE GENOMIC DNA]</scope>
    <source>
        <strain evidence="3 4">DSM 44952</strain>
    </source>
</reference>
<sequence>MDPFMSLLSKASVVLAGSAIAGFGAAGPAAAEGALHGAIALSDSTGTVASAANYDNAGAADGAAVGHCGIGDCRVVLHFTDGCGAVAQGADRRVAVGWGPTTVEAEKQARDVLGPTAPPFPDLGSASPRPANIVLTACTKNAG</sequence>
<evidence type="ECO:0000313" key="3">
    <source>
        <dbReference type="EMBL" id="RDI55682.1"/>
    </source>
</evidence>
<evidence type="ECO:0000259" key="2">
    <source>
        <dbReference type="Pfam" id="PF13827"/>
    </source>
</evidence>
<dbReference type="STRING" id="1210089.GCA_001613165_07466"/>
<feature type="domain" description="DUF4189" evidence="2">
    <location>
        <begin position="36"/>
        <end position="111"/>
    </location>
</feature>
<dbReference type="AlphaFoldDB" id="A0A370HF59"/>
<accession>A0A370HF59</accession>
<comment type="caution">
    <text evidence="3">The sequence shown here is derived from an EMBL/GenBank/DDBJ whole genome shotgun (WGS) entry which is preliminary data.</text>
</comment>
<evidence type="ECO:0000256" key="1">
    <source>
        <dbReference type="SAM" id="SignalP"/>
    </source>
</evidence>
<dbReference type="Pfam" id="PF13827">
    <property type="entry name" value="DUF4189"/>
    <property type="match status" value="1"/>
</dbReference>
<keyword evidence="1" id="KW-0732">Signal</keyword>
<evidence type="ECO:0000313" key="4">
    <source>
        <dbReference type="Proteomes" id="UP000255355"/>
    </source>
</evidence>
<gene>
    <name evidence="3" type="ORF">DFR68_101516</name>
</gene>